<dbReference type="KEGG" id="oxy:HCG48_08940"/>
<organism evidence="2 3">
    <name type="scientific">Oxynema aestuarii AP17</name>
    <dbReference type="NCBI Taxonomy" id="2064643"/>
    <lineage>
        <taxon>Bacteria</taxon>
        <taxon>Bacillati</taxon>
        <taxon>Cyanobacteriota</taxon>
        <taxon>Cyanophyceae</taxon>
        <taxon>Oscillatoriophycideae</taxon>
        <taxon>Oscillatoriales</taxon>
        <taxon>Oscillatoriaceae</taxon>
        <taxon>Oxynema</taxon>
        <taxon>Oxynema aestuarii</taxon>
    </lineage>
</organism>
<feature type="region of interest" description="Disordered" evidence="1">
    <location>
        <begin position="1"/>
        <end position="31"/>
    </location>
</feature>
<gene>
    <name evidence="2" type="ORF">HCG48_08940</name>
</gene>
<dbReference type="EMBL" id="CP051167">
    <property type="protein sequence ID" value="QIZ70690.1"/>
    <property type="molecule type" value="Genomic_DNA"/>
</dbReference>
<protein>
    <submittedName>
        <fullName evidence="2">Uncharacterized protein</fullName>
    </submittedName>
</protein>
<evidence type="ECO:0000256" key="1">
    <source>
        <dbReference type="SAM" id="MobiDB-lite"/>
    </source>
</evidence>
<sequence>MVGRGVGAGEREDEGQQRQGKSTRASKWRSRQIAVVADPPGGAKAQNRAIALPSVREIILTHRGRPAIATDPAEIVPTDWSWVELWW</sequence>
<dbReference type="AlphaFoldDB" id="A0A6H1TXN9"/>
<keyword evidence="3" id="KW-1185">Reference proteome</keyword>
<evidence type="ECO:0000313" key="3">
    <source>
        <dbReference type="Proteomes" id="UP000500857"/>
    </source>
</evidence>
<dbReference type="RefSeq" id="WP_168568845.1">
    <property type="nucleotide sequence ID" value="NZ_CP051167.1"/>
</dbReference>
<evidence type="ECO:0000313" key="2">
    <source>
        <dbReference type="EMBL" id="QIZ70690.1"/>
    </source>
</evidence>
<reference evidence="2 3" key="1">
    <citation type="submission" date="2020-04" db="EMBL/GenBank/DDBJ databases">
        <authorList>
            <person name="Basu S."/>
            <person name="Maruthanayagam V."/>
            <person name="Chakraborty S."/>
            <person name="Pramanik A."/>
            <person name="Mukherjee J."/>
            <person name="Brink B."/>
        </authorList>
    </citation>
    <scope>NUCLEOTIDE SEQUENCE [LARGE SCALE GENOMIC DNA]</scope>
    <source>
        <strain evidence="2 3">AP17</strain>
    </source>
</reference>
<name>A0A6H1TXN9_9CYAN</name>
<accession>A0A6H1TXN9</accession>
<dbReference type="Proteomes" id="UP000500857">
    <property type="component" value="Chromosome"/>
</dbReference>
<proteinExistence type="predicted"/>